<dbReference type="GO" id="GO:0016787">
    <property type="term" value="F:hydrolase activity"/>
    <property type="evidence" value="ECO:0007669"/>
    <property type="project" value="TreeGrafter"/>
</dbReference>
<dbReference type="EMBL" id="QJKB01000007">
    <property type="protein sequence ID" value="PXX41435.1"/>
    <property type="molecule type" value="Genomic_DNA"/>
</dbReference>
<dbReference type="PANTHER" id="PTHR10426">
    <property type="entry name" value="STRICTOSIDINE SYNTHASE-RELATED"/>
    <property type="match status" value="1"/>
</dbReference>
<evidence type="ECO:0000259" key="4">
    <source>
        <dbReference type="Pfam" id="PF03088"/>
    </source>
</evidence>
<evidence type="ECO:0000256" key="2">
    <source>
        <dbReference type="ARBA" id="ARBA00022553"/>
    </source>
</evidence>
<proteinExistence type="inferred from homology"/>
<accession>A0A318J1G0</accession>
<evidence type="ECO:0000313" key="5">
    <source>
        <dbReference type="EMBL" id="PXX41435.1"/>
    </source>
</evidence>
<dbReference type="SUPFAM" id="SSF63829">
    <property type="entry name" value="Calcium-dependent phosphotriesterase"/>
    <property type="match status" value="1"/>
</dbReference>
<organism evidence="5 6">
    <name type="scientific">Undibacterium pigrum</name>
    <dbReference type="NCBI Taxonomy" id="401470"/>
    <lineage>
        <taxon>Bacteria</taxon>
        <taxon>Pseudomonadati</taxon>
        <taxon>Pseudomonadota</taxon>
        <taxon>Betaproteobacteria</taxon>
        <taxon>Burkholderiales</taxon>
        <taxon>Oxalobacteraceae</taxon>
        <taxon>Undibacterium</taxon>
    </lineage>
</organism>
<dbReference type="Pfam" id="PF20067">
    <property type="entry name" value="SSL_N"/>
    <property type="match status" value="1"/>
</dbReference>
<dbReference type="Proteomes" id="UP000247792">
    <property type="component" value="Unassembled WGS sequence"/>
</dbReference>
<dbReference type="Pfam" id="PF03088">
    <property type="entry name" value="Str_synth"/>
    <property type="match status" value="1"/>
</dbReference>
<dbReference type="PANTHER" id="PTHR10426:SF88">
    <property type="entry name" value="ADIPOCYTE PLASMA MEMBRANE-ASSOCIATED PROTEIN HEMOMUCIN-RELATED"/>
    <property type="match status" value="1"/>
</dbReference>
<comment type="similarity">
    <text evidence="1">Belongs to the strictosidine synthase family.</text>
</comment>
<keyword evidence="6" id="KW-1185">Reference proteome</keyword>
<keyword evidence="3" id="KW-0325">Glycoprotein</keyword>
<feature type="domain" description="Strictosidine synthase conserved region" evidence="4">
    <location>
        <begin position="147"/>
        <end position="235"/>
    </location>
</feature>
<dbReference type="RefSeq" id="WP_245937019.1">
    <property type="nucleotide sequence ID" value="NZ_QJKB01000007.1"/>
</dbReference>
<sequence length="367" mass="39617">MKRLAMVIPLIVAFTAYLTLKPVPIAPNAWQAPAAPGYTGVHAANTRLQGLHQIDLHGEVGPEHVVMGPDGKLYTGVESGNILRMQHDGSGQEVFCNTGGRPLGMAFDADGKLIVADAYKGLLSVTADGSVSVLLGMAEGGPLHFPDAVVVAKNGNIYLSDSSTRFSPRLWGSTTEAAMLDIFEQSSTGRVLEYQPASKEVRVVAEGLSFSNGIVLSSDETALFISESGKYRVWKIAVAARQLELNRSIPQLTPLASIVFDNLPGYPDNLTRGQDGKIWLGLAGQRNFLDFTAERPYLRSMALRIPRMLWKMPPSYGHVIAFQEDGKVIADLQDPSGDSPTVTGVTETANRLYIHNVNGKGLGWMAR</sequence>
<name>A0A318J1G0_9BURK</name>
<protein>
    <submittedName>
        <fullName evidence="5">Gluconolactonase</fullName>
    </submittedName>
</protein>
<dbReference type="InterPro" id="IPR011042">
    <property type="entry name" value="6-blade_b-propeller_TolB-like"/>
</dbReference>
<evidence type="ECO:0000256" key="3">
    <source>
        <dbReference type="ARBA" id="ARBA00023180"/>
    </source>
</evidence>
<dbReference type="Gene3D" id="2.120.10.30">
    <property type="entry name" value="TolB, C-terminal domain"/>
    <property type="match status" value="1"/>
</dbReference>
<comment type="caution">
    <text evidence="5">The sequence shown here is derived from an EMBL/GenBank/DDBJ whole genome shotgun (WGS) entry which is preliminary data.</text>
</comment>
<dbReference type="InterPro" id="IPR018119">
    <property type="entry name" value="Strictosidine_synth_cons-reg"/>
</dbReference>
<evidence type="ECO:0000313" key="6">
    <source>
        <dbReference type="Proteomes" id="UP000247792"/>
    </source>
</evidence>
<dbReference type="AlphaFoldDB" id="A0A318J1G0"/>
<reference evidence="5 6" key="1">
    <citation type="submission" date="2018-05" db="EMBL/GenBank/DDBJ databases">
        <title>Genomic Encyclopedia of Type Strains, Phase IV (KMG-IV): sequencing the most valuable type-strain genomes for metagenomic binning, comparative biology and taxonomic classification.</title>
        <authorList>
            <person name="Goeker M."/>
        </authorList>
    </citation>
    <scope>NUCLEOTIDE SEQUENCE [LARGE SCALE GENOMIC DNA]</scope>
    <source>
        <strain evidence="5 6">DSM 19792</strain>
    </source>
</reference>
<gene>
    <name evidence="5" type="ORF">DFR42_10786</name>
</gene>
<evidence type="ECO:0000256" key="1">
    <source>
        <dbReference type="ARBA" id="ARBA00009191"/>
    </source>
</evidence>
<keyword evidence="2" id="KW-0597">Phosphoprotein</keyword>